<dbReference type="Proteomes" id="UP001186944">
    <property type="component" value="Unassembled WGS sequence"/>
</dbReference>
<dbReference type="AlphaFoldDB" id="A0AA88XVT1"/>
<dbReference type="SUPFAM" id="SSF56436">
    <property type="entry name" value="C-type lectin-like"/>
    <property type="match status" value="1"/>
</dbReference>
<organism evidence="3 4">
    <name type="scientific">Pinctada imbricata</name>
    <name type="common">Atlantic pearl-oyster</name>
    <name type="synonym">Pinctada martensii</name>
    <dbReference type="NCBI Taxonomy" id="66713"/>
    <lineage>
        <taxon>Eukaryota</taxon>
        <taxon>Metazoa</taxon>
        <taxon>Spiralia</taxon>
        <taxon>Lophotrochozoa</taxon>
        <taxon>Mollusca</taxon>
        <taxon>Bivalvia</taxon>
        <taxon>Autobranchia</taxon>
        <taxon>Pteriomorphia</taxon>
        <taxon>Pterioida</taxon>
        <taxon>Pterioidea</taxon>
        <taxon>Pteriidae</taxon>
        <taxon>Pinctada</taxon>
    </lineage>
</organism>
<dbReference type="EMBL" id="VSWD01000009">
    <property type="protein sequence ID" value="KAK3093019.1"/>
    <property type="molecule type" value="Genomic_DNA"/>
</dbReference>
<dbReference type="InterPro" id="IPR050111">
    <property type="entry name" value="C-type_lectin/snaclec_domain"/>
</dbReference>
<dbReference type="InterPro" id="IPR018378">
    <property type="entry name" value="C-type_lectin_CS"/>
</dbReference>
<dbReference type="Pfam" id="PF00059">
    <property type="entry name" value="Lectin_C"/>
    <property type="match status" value="1"/>
</dbReference>
<evidence type="ECO:0000256" key="1">
    <source>
        <dbReference type="ARBA" id="ARBA00023157"/>
    </source>
</evidence>
<name>A0AA88XVT1_PINIB</name>
<keyword evidence="4" id="KW-1185">Reference proteome</keyword>
<dbReference type="PANTHER" id="PTHR22803">
    <property type="entry name" value="MANNOSE, PHOSPHOLIPASE, LECTIN RECEPTOR RELATED"/>
    <property type="match status" value="1"/>
</dbReference>
<evidence type="ECO:0000313" key="4">
    <source>
        <dbReference type="Proteomes" id="UP001186944"/>
    </source>
</evidence>
<dbReference type="Gene3D" id="3.10.100.10">
    <property type="entry name" value="Mannose-Binding Protein A, subunit A"/>
    <property type="match status" value="1"/>
</dbReference>
<dbReference type="PROSITE" id="PS00615">
    <property type="entry name" value="C_TYPE_LECTIN_1"/>
    <property type="match status" value="1"/>
</dbReference>
<dbReference type="SMART" id="SM00034">
    <property type="entry name" value="CLECT"/>
    <property type="match status" value="1"/>
</dbReference>
<feature type="domain" description="C-type lectin" evidence="2">
    <location>
        <begin position="79"/>
        <end position="185"/>
    </location>
</feature>
<evidence type="ECO:0000313" key="3">
    <source>
        <dbReference type="EMBL" id="KAK3093019.1"/>
    </source>
</evidence>
<evidence type="ECO:0000259" key="2">
    <source>
        <dbReference type="PROSITE" id="PS50041"/>
    </source>
</evidence>
<keyword evidence="1" id="KW-1015">Disulfide bond</keyword>
<dbReference type="InterPro" id="IPR016186">
    <property type="entry name" value="C-type_lectin-like/link_sf"/>
</dbReference>
<sequence>MSGHIPHLFPLHVETAENPLCLLLNVEPADGEVGVIRLREFNLRGERSTLGEEKSLLLLKVDDGKVTVVIEGNLKGKLCSLYGGDLAIVESADEQLWIESYLKKTWNKANQTDGIWLGGTDLLIENEWIWAKTGESFEYQRWGPNEPSYHQGNSNVDENCLELLPHKSFMWNDESCEHAKNFLCEAQ</sequence>
<accession>A0AA88XVT1</accession>
<dbReference type="PROSITE" id="PS50041">
    <property type="entry name" value="C_TYPE_LECTIN_2"/>
    <property type="match status" value="1"/>
</dbReference>
<gene>
    <name evidence="3" type="ORF">FSP39_010103</name>
</gene>
<dbReference type="InterPro" id="IPR016187">
    <property type="entry name" value="CTDL_fold"/>
</dbReference>
<proteinExistence type="predicted"/>
<dbReference type="CDD" id="cd00037">
    <property type="entry name" value="CLECT"/>
    <property type="match status" value="1"/>
</dbReference>
<reference evidence="3" key="1">
    <citation type="submission" date="2019-08" db="EMBL/GenBank/DDBJ databases">
        <title>The improved chromosome-level genome for the pearl oyster Pinctada fucata martensii using PacBio sequencing and Hi-C.</title>
        <authorList>
            <person name="Zheng Z."/>
        </authorList>
    </citation>
    <scope>NUCLEOTIDE SEQUENCE</scope>
    <source>
        <strain evidence="3">ZZ-2019</strain>
        <tissue evidence="3">Adductor muscle</tissue>
    </source>
</reference>
<protein>
    <recommendedName>
        <fullName evidence="2">C-type lectin domain-containing protein</fullName>
    </recommendedName>
</protein>
<comment type="caution">
    <text evidence="3">The sequence shown here is derived from an EMBL/GenBank/DDBJ whole genome shotgun (WGS) entry which is preliminary data.</text>
</comment>
<dbReference type="InterPro" id="IPR001304">
    <property type="entry name" value="C-type_lectin-like"/>
</dbReference>